<dbReference type="PROSITE" id="PS00062">
    <property type="entry name" value="ALDOKETO_REDUCTASE_2"/>
    <property type="match status" value="1"/>
</dbReference>
<feature type="site" description="Lowers pKa of active site Tyr" evidence="7">
    <location>
        <position position="91"/>
    </location>
</feature>
<proteinExistence type="inferred from homology"/>
<evidence type="ECO:0000256" key="5">
    <source>
        <dbReference type="PIRSR" id="PIRSR000097-1"/>
    </source>
</evidence>
<dbReference type="STRING" id="1064592.G0VJ37"/>
<dbReference type="InParanoid" id="G0VJ37"/>
<dbReference type="FunFam" id="3.20.20.100:FF:000018">
    <property type="entry name" value="Glycerol dehydrogenase Gcy1"/>
    <property type="match status" value="1"/>
</dbReference>
<dbReference type="InterPro" id="IPR023210">
    <property type="entry name" value="NADP_OxRdtase_dom"/>
</dbReference>
<dbReference type="GO" id="GO:0019568">
    <property type="term" value="P:arabinose catabolic process"/>
    <property type="evidence" value="ECO:0007669"/>
    <property type="project" value="EnsemblFungi"/>
</dbReference>
<dbReference type="SMR" id="G0VJ37"/>
<dbReference type="GO" id="GO:0045149">
    <property type="term" value="P:acetoin metabolic process"/>
    <property type="evidence" value="ECO:0007669"/>
    <property type="project" value="EnsemblFungi"/>
</dbReference>
<dbReference type="Gene3D" id="3.20.20.100">
    <property type="entry name" value="NADP-dependent oxidoreductase domain"/>
    <property type="match status" value="1"/>
</dbReference>
<dbReference type="PROSITE" id="PS00798">
    <property type="entry name" value="ALDOKETO_REDUCTASE_1"/>
    <property type="match status" value="1"/>
</dbReference>
<dbReference type="OrthoDB" id="416253at2759"/>
<evidence type="ECO:0000256" key="2">
    <source>
        <dbReference type="ARBA" id="ARBA00007905"/>
    </source>
</evidence>
<evidence type="ECO:0000256" key="1">
    <source>
        <dbReference type="ARBA" id="ARBA00004496"/>
    </source>
</evidence>
<dbReference type="GO" id="GO:0034599">
    <property type="term" value="P:cellular response to oxidative stress"/>
    <property type="evidence" value="ECO:0007669"/>
    <property type="project" value="EnsemblFungi"/>
</dbReference>
<dbReference type="HOGENOM" id="CLU_023205_0_0_1"/>
<feature type="binding site" evidence="6">
    <location>
        <position position="122"/>
    </location>
    <ligand>
        <name>substrate</name>
    </ligand>
</feature>
<gene>
    <name evidence="9" type="primary">NCAS0H02060</name>
    <name evidence="9" type="ordered locus">NCAS_0H02060</name>
</gene>
<dbReference type="GO" id="GO:0032018">
    <property type="term" value="F:2-methylbutanal reductase (NADPH) activity"/>
    <property type="evidence" value="ECO:0007669"/>
    <property type="project" value="EnsemblFungi"/>
</dbReference>
<evidence type="ECO:0000259" key="8">
    <source>
        <dbReference type="Pfam" id="PF00248"/>
    </source>
</evidence>
<dbReference type="AlphaFoldDB" id="G0VJ37"/>
<name>G0VJ37_NAUCA</name>
<dbReference type="GO" id="GO:0005737">
    <property type="term" value="C:cytoplasm"/>
    <property type="evidence" value="ECO:0007669"/>
    <property type="project" value="UniProtKB-SubCell"/>
</dbReference>
<sequence>MPTSIAKHEKQMSASNSTTTFKLNTGATISAVGLGTWQSTNENEGYEAVIAALKAGYRHIDTAAIYGNEGQVGKAINDSGVPREEIFVTTKLWSTQHHDPAAGLNDSLKRLGLDYVDLYLMHWPVTLNPRSIKDGNFLSIPLLPDGKRDVEIDTWDYVKTWELMQELPKTGKTRAVGVSNFSINNLKKVLSSPGNKVVPAVNQVEIHPLLPQEELLEWCHSKGILLEAYSPLGSTNAPILTEPVLINLAKKHGVQTAQIVISWHVQRGYIVLPKSVHAERIQANFKTLKLSDEEMREINNISKEKGERRIVQPHWEPFVPFV</sequence>
<dbReference type="GO" id="GO:0004090">
    <property type="term" value="F:carbonyl reductase (NADPH) activity"/>
    <property type="evidence" value="ECO:0007669"/>
    <property type="project" value="EnsemblFungi"/>
</dbReference>
<dbReference type="KEGG" id="ncs:NCAS_0H02060"/>
<dbReference type="InterPro" id="IPR018170">
    <property type="entry name" value="Aldo/ket_reductase_CS"/>
</dbReference>
<comment type="similarity">
    <text evidence="2">Belongs to the aldo/keto reductase family.</text>
</comment>
<dbReference type="PIRSF" id="PIRSF000097">
    <property type="entry name" value="AKR"/>
    <property type="match status" value="1"/>
</dbReference>
<dbReference type="eggNOG" id="KOG1577">
    <property type="taxonomic scope" value="Eukaryota"/>
</dbReference>
<dbReference type="PRINTS" id="PR00069">
    <property type="entry name" value="ALDKETRDTASE"/>
</dbReference>
<accession>G0VJ37</accession>
<keyword evidence="10" id="KW-1185">Reference proteome</keyword>
<dbReference type="InterPro" id="IPR036812">
    <property type="entry name" value="NAD(P)_OxRdtase_dom_sf"/>
</dbReference>
<dbReference type="FunCoup" id="G0VJ37">
    <property type="interactions" value="499"/>
</dbReference>
<protein>
    <recommendedName>
        <fullName evidence="8">NADP-dependent oxidoreductase domain-containing protein</fullName>
    </recommendedName>
</protein>
<evidence type="ECO:0000256" key="7">
    <source>
        <dbReference type="PIRSR" id="PIRSR000097-3"/>
    </source>
</evidence>
<reference evidence="9 10" key="1">
    <citation type="journal article" date="2011" name="Proc. Natl. Acad. Sci. U.S.A.">
        <title>Evolutionary erosion of yeast sex chromosomes by mating-type switching accidents.</title>
        <authorList>
            <person name="Gordon J.L."/>
            <person name="Armisen D."/>
            <person name="Proux-Wera E."/>
            <person name="Oheigeartaigh S.S."/>
            <person name="Byrne K.P."/>
            <person name="Wolfe K.H."/>
        </authorList>
    </citation>
    <scope>NUCLEOTIDE SEQUENCE [LARGE SCALE GENOMIC DNA]</scope>
    <source>
        <strain evidence="10">ATCC 76901 / BCRC 22586 / CBS 4309 / NBRC 1992 / NRRL Y-12630</strain>
    </source>
</reference>
<evidence type="ECO:0000256" key="4">
    <source>
        <dbReference type="ARBA" id="ARBA00023002"/>
    </source>
</evidence>
<feature type="domain" description="NADP-dependent oxidoreductase" evidence="8">
    <location>
        <begin position="32"/>
        <end position="302"/>
    </location>
</feature>
<dbReference type="InterPro" id="IPR020471">
    <property type="entry name" value="AKR"/>
</dbReference>
<dbReference type="EMBL" id="HE576759">
    <property type="protein sequence ID" value="CCC71516.1"/>
    <property type="molecule type" value="Genomic_DNA"/>
</dbReference>
<evidence type="ECO:0000256" key="3">
    <source>
        <dbReference type="ARBA" id="ARBA00022490"/>
    </source>
</evidence>
<keyword evidence="4" id="KW-0560">Oxidoreductase</keyword>
<dbReference type="OMA" id="HVVISWH"/>
<keyword evidence="3" id="KW-0963">Cytoplasm</keyword>
<dbReference type="SUPFAM" id="SSF51430">
    <property type="entry name" value="NAD(P)-linked oxidoreductase"/>
    <property type="match status" value="1"/>
</dbReference>
<organism evidence="9 10">
    <name type="scientific">Naumovozyma castellii</name>
    <name type="common">Yeast</name>
    <name type="synonym">Saccharomyces castellii</name>
    <dbReference type="NCBI Taxonomy" id="27288"/>
    <lineage>
        <taxon>Eukaryota</taxon>
        <taxon>Fungi</taxon>
        <taxon>Dikarya</taxon>
        <taxon>Ascomycota</taxon>
        <taxon>Saccharomycotina</taxon>
        <taxon>Saccharomycetes</taxon>
        <taxon>Saccharomycetales</taxon>
        <taxon>Saccharomycetaceae</taxon>
        <taxon>Naumovozyma</taxon>
    </lineage>
</organism>
<dbReference type="GO" id="GO:0052588">
    <property type="term" value="F:diacetyl reductase ((S)-acetoin forming) (NAD+) activity"/>
    <property type="evidence" value="ECO:0007669"/>
    <property type="project" value="EnsemblFungi"/>
</dbReference>
<comment type="subcellular location">
    <subcellularLocation>
        <location evidence="1">Cytoplasm</location>
    </subcellularLocation>
</comment>
<evidence type="ECO:0000256" key="6">
    <source>
        <dbReference type="PIRSR" id="PIRSR000097-2"/>
    </source>
</evidence>
<reference key="2">
    <citation type="submission" date="2011-08" db="EMBL/GenBank/DDBJ databases">
        <title>Genome sequence of Naumovozyma castellii.</title>
        <authorList>
            <person name="Gordon J.L."/>
            <person name="Armisen D."/>
            <person name="Proux-Wera E."/>
            <person name="OhEigeartaigh S.S."/>
            <person name="Byrne K.P."/>
            <person name="Wolfe K.H."/>
        </authorList>
    </citation>
    <scope>NUCLEOTIDE SEQUENCE</scope>
    <source>
        <strain>Type strain:CBS 4309</strain>
    </source>
</reference>
<dbReference type="RefSeq" id="XP_003677863.1">
    <property type="nucleotide sequence ID" value="XM_003677815.1"/>
</dbReference>
<evidence type="ECO:0000313" key="9">
    <source>
        <dbReference type="EMBL" id="CCC71516.1"/>
    </source>
</evidence>
<dbReference type="GeneID" id="96905193"/>
<dbReference type="GO" id="GO:0004032">
    <property type="term" value="F:aldose reductase (NADPH) activity"/>
    <property type="evidence" value="ECO:0007669"/>
    <property type="project" value="EnsemblFungi"/>
</dbReference>
<dbReference type="PANTHER" id="PTHR11732">
    <property type="entry name" value="ALDO/KETO REDUCTASE"/>
    <property type="match status" value="1"/>
</dbReference>
<feature type="active site" description="Proton donor" evidence="5">
    <location>
        <position position="66"/>
    </location>
</feature>
<dbReference type="Proteomes" id="UP000001640">
    <property type="component" value="Chromosome 8"/>
</dbReference>
<dbReference type="Pfam" id="PF00248">
    <property type="entry name" value="Aldo_ket_red"/>
    <property type="match status" value="1"/>
</dbReference>
<evidence type="ECO:0000313" key="10">
    <source>
        <dbReference type="Proteomes" id="UP000001640"/>
    </source>
</evidence>
<dbReference type="GO" id="GO:0042843">
    <property type="term" value="P:D-xylose catabolic process"/>
    <property type="evidence" value="ECO:0007669"/>
    <property type="project" value="EnsemblFungi"/>
</dbReference>